<protein>
    <submittedName>
        <fullName evidence="5">Acyl-CoA thioesterase</fullName>
        <ecNumber evidence="5">3.1.2.20</ecNumber>
    </submittedName>
</protein>
<evidence type="ECO:0000256" key="1">
    <source>
        <dbReference type="ARBA" id="ARBA00010458"/>
    </source>
</evidence>
<dbReference type="EC" id="3.1.2.20" evidence="5"/>
<dbReference type="CDD" id="cd03442">
    <property type="entry name" value="BFIT_BACH"/>
    <property type="match status" value="1"/>
</dbReference>
<comment type="caution">
    <text evidence="5">The sequence shown here is derived from an EMBL/GenBank/DDBJ whole genome shotgun (WGS) entry which is preliminary data.</text>
</comment>
<keyword evidence="2 3" id="KW-0378">Hydrolase</keyword>
<dbReference type="InterPro" id="IPR033120">
    <property type="entry name" value="HOTDOG_ACOT"/>
</dbReference>
<sequence>MPKESKSMTASKSIKATQVFPEHTNHLNTMFGGHIMANIDEIAAITAMRHSESNVVTASTDSVDFLKPIRTGDIVTYEALVSYVGSSSMEICVQINVDNPFDGTSELAVLSFLTFVAVDKDGKKASVPKVYPTNEEEEWLFNTAETRVQQRMSKRTESKNTVSFLNQIKEHK</sequence>
<dbReference type="GO" id="GO:0047617">
    <property type="term" value="F:fatty acyl-CoA hydrolase activity"/>
    <property type="evidence" value="ECO:0007669"/>
    <property type="project" value="UniProtKB-EC"/>
</dbReference>
<evidence type="ECO:0000313" key="6">
    <source>
        <dbReference type="Proteomes" id="UP001597519"/>
    </source>
</evidence>
<dbReference type="Gene3D" id="3.10.129.10">
    <property type="entry name" value="Hotdog Thioesterase"/>
    <property type="match status" value="1"/>
</dbReference>
<accession>A0ABW5WW99</accession>
<dbReference type="PROSITE" id="PS51770">
    <property type="entry name" value="HOTDOG_ACOT"/>
    <property type="match status" value="1"/>
</dbReference>
<proteinExistence type="inferred from homology"/>
<dbReference type="InterPro" id="IPR029069">
    <property type="entry name" value="HotDog_dom_sf"/>
</dbReference>
<gene>
    <name evidence="5" type="ORF">ACFSX4_08870</name>
</gene>
<organism evidence="5 6">
    <name type="scientific">Corticicoccus populi</name>
    <dbReference type="NCBI Taxonomy" id="1812821"/>
    <lineage>
        <taxon>Bacteria</taxon>
        <taxon>Bacillati</taxon>
        <taxon>Bacillota</taxon>
        <taxon>Bacilli</taxon>
        <taxon>Bacillales</taxon>
        <taxon>Staphylococcaceae</taxon>
        <taxon>Corticicoccus</taxon>
    </lineage>
</organism>
<dbReference type="InterPro" id="IPR006683">
    <property type="entry name" value="Thioestr_dom"/>
</dbReference>
<evidence type="ECO:0000313" key="5">
    <source>
        <dbReference type="EMBL" id="MFD2830572.1"/>
    </source>
</evidence>
<dbReference type="InterPro" id="IPR040170">
    <property type="entry name" value="Cytosol_ACT"/>
</dbReference>
<name>A0ABW5WW99_9STAP</name>
<comment type="similarity">
    <text evidence="1">Belongs to the acyl coenzyme A hydrolase family.</text>
</comment>
<dbReference type="PANTHER" id="PTHR11049:SF24">
    <property type="entry name" value="CYTOSOLIC ACYL COENZYME A THIOESTER HYDROLASE"/>
    <property type="match status" value="1"/>
</dbReference>
<evidence type="ECO:0000259" key="4">
    <source>
        <dbReference type="PROSITE" id="PS51770"/>
    </source>
</evidence>
<reference evidence="6" key="1">
    <citation type="journal article" date="2019" name="Int. J. Syst. Evol. Microbiol.">
        <title>The Global Catalogue of Microorganisms (GCM) 10K type strain sequencing project: providing services to taxonomists for standard genome sequencing and annotation.</title>
        <authorList>
            <consortium name="The Broad Institute Genomics Platform"/>
            <consortium name="The Broad Institute Genome Sequencing Center for Infectious Disease"/>
            <person name="Wu L."/>
            <person name="Ma J."/>
        </authorList>
    </citation>
    <scope>NUCLEOTIDE SEQUENCE [LARGE SCALE GENOMIC DNA]</scope>
    <source>
        <strain evidence="6">KCTC 33575</strain>
    </source>
</reference>
<evidence type="ECO:0000256" key="2">
    <source>
        <dbReference type="ARBA" id="ARBA00022801"/>
    </source>
</evidence>
<feature type="domain" description="HotDog ACOT-type" evidence="4">
    <location>
        <begin position="9"/>
        <end position="121"/>
    </location>
</feature>
<dbReference type="Pfam" id="PF03061">
    <property type="entry name" value="4HBT"/>
    <property type="match status" value="1"/>
</dbReference>
<dbReference type="SUPFAM" id="SSF54637">
    <property type="entry name" value="Thioesterase/thiol ester dehydrase-isomerase"/>
    <property type="match status" value="1"/>
</dbReference>
<dbReference type="Proteomes" id="UP001597519">
    <property type="component" value="Unassembled WGS sequence"/>
</dbReference>
<keyword evidence="6" id="KW-1185">Reference proteome</keyword>
<dbReference type="RefSeq" id="WP_377773732.1">
    <property type="nucleotide sequence ID" value="NZ_JBHUOQ010000003.1"/>
</dbReference>
<dbReference type="EMBL" id="JBHUOQ010000003">
    <property type="protein sequence ID" value="MFD2830572.1"/>
    <property type="molecule type" value="Genomic_DNA"/>
</dbReference>
<dbReference type="PANTHER" id="PTHR11049">
    <property type="entry name" value="ACYL COENZYME A THIOESTER HYDROLASE"/>
    <property type="match status" value="1"/>
</dbReference>
<evidence type="ECO:0000256" key="3">
    <source>
        <dbReference type="PROSITE-ProRule" id="PRU01106"/>
    </source>
</evidence>